<feature type="domain" description="Alpha/beta hydrolase fold-3" evidence="2">
    <location>
        <begin position="320"/>
        <end position="544"/>
    </location>
</feature>
<dbReference type="PANTHER" id="PTHR23024">
    <property type="entry name" value="ARYLACETAMIDE DEACETYLASE"/>
    <property type="match status" value="1"/>
</dbReference>
<sequence>MLVAQLTMDEIFTCTKKFKQGVFSSVQKELDQFSLFIYNATVKQLVDVPGHEYFSYLGEKTQQEAASRAQQGEALKEKAKVKAEVRVFENTRKADNAASMTDLTMKGKAGTGRPRSPRLRPPRLSPSAMPSCRWRLRRRTCSAKLTSSRSSSSASPQYTTTHSCPQLHVTADALLHTMIIFKPSSAIYIVSVAIGSVADCSHPPVRKYLSEAARRRRPSRRAKKLMAGAESARPAPPVLPWTVRLQVLALGAACDLSQRRDGTVNRFLFSLVDRQTPARPRPDALGVRSADVVVDAARNLWARVFSPSVGKPEAAPLPVVVYCHGGGFALLSASSAPLDAMCRRFCRELGAVVVSVNYRRAPEHRHPAAYDDCADVLSYLGTAGLPADIGVPVDLSRCFLAGDSAGGNIAHHVAHRWTSSAAVASDNPVRLAGIILLQPYFGGEERTEAELRLEGVGPVVNMRRSDWSWKAFLPEGADRNHPAAHVTGEACPEPELPEEFPPAMVVVGGLDPLQDWQRRYAAMLQRKGKAVQLVEFPDAIHGFYMFPKLPDAGKLVNDVKNFMETATSDH</sequence>
<proteinExistence type="predicted"/>
<name>A0A7H4LDL4_WHEAT</name>
<evidence type="ECO:0000256" key="1">
    <source>
        <dbReference type="SAM" id="MobiDB-lite"/>
    </source>
</evidence>
<dbReference type="AlphaFoldDB" id="A0A7H4LDL4"/>
<dbReference type="Gene3D" id="3.40.50.1820">
    <property type="entry name" value="alpha/beta hydrolase"/>
    <property type="match status" value="1"/>
</dbReference>
<dbReference type="GO" id="GO:0016787">
    <property type="term" value="F:hydrolase activity"/>
    <property type="evidence" value="ECO:0007669"/>
    <property type="project" value="InterPro"/>
</dbReference>
<dbReference type="SUPFAM" id="SSF117892">
    <property type="entry name" value="Band 7/SPFH domain"/>
    <property type="match status" value="1"/>
</dbReference>
<feature type="compositionally biased region" description="Low complexity" evidence="1">
    <location>
        <begin position="143"/>
        <end position="161"/>
    </location>
</feature>
<dbReference type="InterPro" id="IPR013094">
    <property type="entry name" value="AB_hydrolase_3"/>
</dbReference>
<dbReference type="Pfam" id="PF07859">
    <property type="entry name" value="Abhydrolase_3"/>
    <property type="match status" value="1"/>
</dbReference>
<feature type="region of interest" description="Disordered" evidence="1">
    <location>
        <begin position="143"/>
        <end position="162"/>
    </location>
</feature>
<dbReference type="EMBL" id="LS480641">
    <property type="protein sequence ID" value="SPT16702.1"/>
    <property type="molecule type" value="Genomic_DNA"/>
</dbReference>
<dbReference type="PANTHER" id="PTHR23024:SF24">
    <property type="entry name" value="ALPHA_BETA HYDROLASE FOLD-3 DOMAIN-CONTAINING PROTEIN"/>
    <property type="match status" value="1"/>
</dbReference>
<dbReference type="InterPro" id="IPR029058">
    <property type="entry name" value="AB_hydrolase_fold"/>
</dbReference>
<gene>
    <name evidence="3" type="ORF">CAMPLR22A2D_LOCUS1301</name>
</gene>
<dbReference type="Proteomes" id="UP000280104">
    <property type="component" value="Chromosome II"/>
</dbReference>
<dbReference type="InterPro" id="IPR050466">
    <property type="entry name" value="Carboxylest/Gibb_receptor"/>
</dbReference>
<organism evidence="3 4">
    <name type="scientific">Triticum aestivum</name>
    <name type="common">Wheat</name>
    <dbReference type="NCBI Taxonomy" id="4565"/>
    <lineage>
        <taxon>Eukaryota</taxon>
        <taxon>Viridiplantae</taxon>
        <taxon>Streptophyta</taxon>
        <taxon>Embryophyta</taxon>
        <taxon>Tracheophyta</taxon>
        <taxon>Spermatophyta</taxon>
        <taxon>Magnoliopsida</taxon>
        <taxon>Liliopsida</taxon>
        <taxon>Poales</taxon>
        <taxon>Poaceae</taxon>
        <taxon>BOP clade</taxon>
        <taxon>Pooideae</taxon>
        <taxon>Triticodae</taxon>
        <taxon>Triticeae</taxon>
        <taxon>Triticinae</taxon>
        <taxon>Triticum</taxon>
    </lineage>
</organism>
<evidence type="ECO:0000259" key="2">
    <source>
        <dbReference type="Pfam" id="PF07859"/>
    </source>
</evidence>
<protein>
    <recommendedName>
        <fullName evidence="2">Alpha/beta hydrolase fold-3 domain-containing protein</fullName>
    </recommendedName>
</protein>
<evidence type="ECO:0000313" key="3">
    <source>
        <dbReference type="EMBL" id="SPT16702.1"/>
    </source>
</evidence>
<accession>A0A7H4LDL4</accession>
<feature type="region of interest" description="Disordered" evidence="1">
    <location>
        <begin position="98"/>
        <end position="129"/>
    </location>
</feature>
<dbReference type="InterPro" id="IPR036013">
    <property type="entry name" value="Band_7/SPFH_dom_sf"/>
</dbReference>
<reference evidence="3 4" key="1">
    <citation type="submission" date="2018-05" db="EMBL/GenBank/DDBJ databases">
        <authorList>
            <person name="Thind KAUR A."/>
        </authorList>
    </citation>
    <scope>NUCLEOTIDE SEQUENCE [LARGE SCALE GENOMIC DNA]</scope>
</reference>
<dbReference type="SUPFAM" id="SSF53474">
    <property type="entry name" value="alpha/beta-Hydrolases"/>
    <property type="match status" value="1"/>
</dbReference>
<evidence type="ECO:0000313" key="4">
    <source>
        <dbReference type="Proteomes" id="UP000280104"/>
    </source>
</evidence>